<keyword evidence="8" id="KW-0808">Transferase</keyword>
<comment type="subcellular location">
    <subcellularLocation>
        <location evidence="1">Membrane</location>
        <topology evidence="1">Single-pass type II membrane protein</topology>
    </subcellularLocation>
</comment>
<dbReference type="Proteomes" id="UP000324222">
    <property type="component" value="Unassembled WGS sequence"/>
</dbReference>
<keyword evidence="9" id="KW-1185">Reference proteome</keyword>
<evidence type="ECO:0000313" key="8">
    <source>
        <dbReference type="EMBL" id="MPC41307.1"/>
    </source>
</evidence>
<keyword evidence="4" id="KW-0735">Signal-anchor</keyword>
<comment type="similarity">
    <text evidence="2">Belongs to the glycosyltransferase 31 family. Beta3-Gal-T subfamily.</text>
</comment>
<feature type="region of interest" description="Disordered" evidence="7">
    <location>
        <begin position="102"/>
        <end position="121"/>
    </location>
</feature>
<keyword evidence="3" id="KW-0812">Transmembrane</keyword>
<dbReference type="PANTHER" id="PTHR23033">
    <property type="entry name" value="BETA1,3-GALACTOSYLTRANSFERASE"/>
    <property type="match status" value="1"/>
</dbReference>
<dbReference type="AlphaFoldDB" id="A0A5B7F6Y5"/>
<feature type="compositionally biased region" description="Low complexity" evidence="7">
    <location>
        <begin position="105"/>
        <end position="121"/>
    </location>
</feature>
<dbReference type="OrthoDB" id="414175at2759"/>
<dbReference type="InterPro" id="IPR026050">
    <property type="entry name" value="C1GALT1/C1GALT1_chp1"/>
</dbReference>
<protein>
    <submittedName>
        <fullName evidence="8">Glycoprotein-N-acetylgalactosamine 3-beta-galactosyltransferase 1</fullName>
    </submittedName>
</protein>
<evidence type="ECO:0000313" key="9">
    <source>
        <dbReference type="Proteomes" id="UP000324222"/>
    </source>
</evidence>
<accession>A0A5B7F6Y5</accession>
<evidence type="ECO:0000256" key="7">
    <source>
        <dbReference type="SAM" id="MobiDB-lite"/>
    </source>
</evidence>
<evidence type="ECO:0000256" key="4">
    <source>
        <dbReference type="ARBA" id="ARBA00022968"/>
    </source>
</evidence>
<dbReference type="EMBL" id="VSRR010005002">
    <property type="protein sequence ID" value="MPC41307.1"/>
    <property type="molecule type" value="Genomic_DNA"/>
</dbReference>
<dbReference type="GO" id="GO:0016263">
    <property type="term" value="F:glycoprotein-N-acetylgalactosamine 3-beta-galactosyltransferase activity"/>
    <property type="evidence" value="ECO:0007669"/>
    <property type="project" value="TreeGrafter"/>
</dbReference>
<proteinExistence type="inferred from homology"/>
<dbReference type="GO" id="GO:0016020">
    <property type="term" value="C:membrane"/>
    <property type="evidence" value="ECO:0007669"/>
    <property type="project" value="UniProtKB-SubCell"/>
</dbReference>
<keyword evidence="5" id="KW-1133">Transmembrane helix</keyword>
<name>A0A5B7F6Y5_PORTR</name>
<evidence type="ECO:0000256" key="5">
    <source>
        <dbReference type="ARBA" id="ARBA00022989"/>
    </source>
</evidence>
<evidence type="ECO:0000256" key="6">
    <source>
        <dbReference type="ARBA" id="ARBA00023136"/>
    </source>
</evidence>
<reference evidence="8 9" key="1">
    <citation type="submission" date="2019-05" db="EMBL/GenBank/DDBJ databases">
        <title>Another draft genome of Portunus trituberculatus and its Hox gene families provides insights of decapod evolution.</title>
        <authorList>
            <person name="Jeong J.-H."/>
            <person name="Song I."/>
            <person name="Kim S."/>
            <person name="Choi T."/>
            <person name="Kim D."/>
            <person name="Ryu S."/>
            <person name="Kim W."/>
        </authorList>
    </citation>
    <scope>NUCLEOTIDE SEQUENCE [LARGE SCALE GENOMIC DNA]</scope>
    <source>
        <tissue evidence="8">Muscle</tissue>
    </source>
</reference>
<keyword evidence="6" id="KW-0472">Membrane</keyword>
<dbReference type="PANTHER" id="PTHR23033:SF14">
    <property type="entry name" value="GLYCOPROTEIN-N-ACETYLGALACTOSAMINE 3-BETA-GALACTOSYLTRANSFERASE 1-RELATED"/>
    <property type="match status" value="1"/>
</dbReference>
<evidence type="ECO:0000256" key="2">
    <source>
        <dbReference type="ARBA" id="ARBA00006462"/>
    </source>
</evidence>
<evidence type="ECO:0000256" key="3">
    <source>
        <dbReference type="ARBA" id="ARBA00022692"/>
    </source>
</evidence>
<sequence length="121" mass="13716">MKTSVCGAGKCLESVGVAAGDSLDETGRSRFFSHGPQSLFFKQPLINRLHWYWHYIWHPHTVGPDCCSRHIISFHNIDPRMMWVLETLLYRLNIHRDLQPPGLNTSTSTLPPPVTSTITTS</sequence>
<keyword evidence="8" id="KW-0328">Glycosyltransferase</keyword>
<evidence type="ECO:0000256" key="1">
    <source>
        <dbReference type="ARBA" id="ARBA00004606"/>
    </source>
</evidence>
<organism evidence="8 9">
    <name type="scientific">Portunus trituberculatus</name>
    <name type="common">Swimming crab</name>
    <name type="synonym">Neptunus trituberculatus</name>
    <dbReference type="NCBI Taxonomy" id="210409"/>
    <lineage>
        <taxon>Eukaryota</taxon>
        <taxon>Metazoa</taxon>
        <taxon>Ecdysozoa</taxon>
        <taxon>Arthropoda</taxon>
        <taxon>Crustacea</taxon>
        <taxon>Multicrustacea</taxon>
        <taxon>Malacostraca</taxon>
        <taxon>Eumalacostraca</taxon>
        <taxon>Eucarida</taxon>
        <taxon>Decapoda</taxon>
        <taxon>Pleocyemata</taxon>
        <taxon>Brachyura</taxon>
        <taxon>Eubrachyura</taxon>
        <taxon>Portunoidea</taxon>
        <taxon>Portunidae</taxon>
        <taxon>Portuninae</taxon>
        <taxon>Portunus</taxon>
    </lineage>
</organism>
<gene>
    <name evidence="8" type="primary">C1GalTA_2</name>
    <name evidence="8" type="ORF">E2C01_034894</name>
</gene>
<comment type="caution">
    <text evidence="8">The sequence shown here is derived from an EMBL/GenBank/DDBJ whole genome shotgun (WGS) entry which is preliminary data.</text>
</comment>